<protein>
    <submittedName>
        <fullName evidence="1">Uncharacterized protein</fullName>
    </submittedName>
</protein>
<organism evidence="1 2">
    <name type="scientific">Phytophthora cactorum</name>
    <dbReference type="NCBI Taxonomy" id="29920"/>
    <lineage>
        <taxon>Eukaryota</taxon>
        <taxon>Sar</taxon>
        <taxon>Stramenopiles</taxon>
        <taxon>Oomycota</taxon>
        <taxon>Peronosporomycetes</taxon>
        <taxon>Peronosporales</taxon>
        <taxon>Peronosporaceae</taxon>
        <taxon>Phytophthora</taxon>
    </lineage>
</organism>
<sequence length="69" mass="7899">MLIGFKDAPGPPLLNGGKLVAQIVLQPPHDVQPKVTPHFPICKHRWVQTILRLHPWYSSWETLRIRRGG</sequence>
<comment type="caution">
    <text evidence="1">The sequence shown here is derived from an EMBL/GenBank/DDBJ whole genome shotgun (WGS) entry which is preliminary data.</text>
</comment>
<evidence type="ECO:0000313" key="1">
    <source>
        <dbReference type="EMBL" id="KAG2960570.1"/>
    </source>
</evidence>
<evidence type="ECO:0000313" key="2">
    <source>
        <dbReference type="Proteomes" id="UP000697107"/>
    </source>
</evidence>
<name>A0A8T1ETC2_9STRA</name>
<dbReference type="Proteomes" id="UP000697107">
    <property type="component" value="Unassembled WGS sequence"/>
</dbReference>
<gene>
    <name evidence="1" type="ORF">PC118_g22439</name>
</gene>
<reference evidence="1" key="1">
    <citation type="submission" date="2018-10" db="EMBL/GenBank/DDBJ databases">
        <title>Effector identification in a new, highly contiguous assembly of the strawberry crown rot pathogen Phytophthora cactorum.</title>
        <authorList>
            <person name="Armitage A.D."/>
            <person name="Nellist C.F."/>
            <person name="Bates H."/>
            <person name="Vickerstaff R.J."/>
            <person name="Harrison R.J."/>
        </authorList>
    </citation>
    <scope>NUCLEOTIDE SEQUENCE</scope>
    <source>
        <strain evidence="1">P415</strain>
    </source>
</reference>
<accession>A0A8T1ETC2</accession>
<proteinExistence type="predicted"/>
<dbReference type="EMBL" id="RCML01001751">
    <property type="protein sequence ID" value="KAG2960570.1"/>
    <property type="molecule type" value="Genomic_DNA"/>
</dbReference>
<dbReference type="AlphaFoldDB" id="A0A8T1ETC2"/>